<reference evidence="3" key="1">
    <citation type="journal article" date="2015" name="J. Biotechnol.">
        <title>Complete genome sequence of Streptomyces ambofaciens ATCC 23877, the spiramycin producer.</title>
        <authorList>
            <person name="Thibessard A."/>
            <person name="Haas D."/>
            <person name="Gerbaud C."/>
            <person name="Aigle B."/>
            <person name="Lautru S."/>
            <person name="Pernodet J.L."/>
            <person name="Leblond P."/>
        </authorList>
    </citation>
    <scope>NUCLEOTIDE SEQUENCE [LARGE SCALE GENOMIC DNA]</scope>
    <source>
        <strain evidence="3">ATCC 23877 / 3486 / DSM 40053 / JCM 4204 / NBRC 12836 / NRRL B-2516</strain>
    </source>
</reference>
<dbReference type="Proteomes" id="UP000061018">
    <property type="component" value="Chromosome"/>
</dbReference>
<feature type="region of interest" description="Disordered" evidence="1">
    <location>
        <begin position="46"/>
        <end position="77"/>
    </location>
</feature>
<proteinExistence type="predicted"/>
<evidence type="ECO:0000256" key="1">
    <source>
        <dbReference type="SAM" id="MobiDB-lite"/>
    </source>
</evidence>
<dbReference type="KEGG" id="samb:SAM23877_0479"/>
<dbReference type="AlphaFoldDB" id="A0A0K2AKK5"/>
<organism evidence="2 3">
    <name type="scientific">Streptomyces ambofaciens (strain ATCC 23877 / 3486 / DSM 40053 / JCM 4204 / NBRC 12836 / NRRL B-2516)</name>
    <dbReference type="NCBI Taxonomy" id="278992"/>
    <lineage>
        <taxon>Bacteria</taxon>
        <taxon>Bacillati</taxon>
        <taxon>Actinomycetota</taxon>
        <taxon>Actinomycetes</taxon>
        <taxon>Kitasatosporales</taxon>
        <taxon>Streptomycetaceae</taxon>
        <taxon>Streptomyces</taxon>
    </lineage>
</organism>
<feature type="compositionally biased region" description="Basic and acidic residues" evidence="1">
    <location>
        <begin position="49"/>
        <end position="58"/>
    </location>
</feature>
<evidence type="ECO:0000313" key="2">
    <source>
        <dbReference type="EMBL" id="AKZ53528.1"/>
    </source>
</evidence>
<dbReference type="EMBL" id="CP012382">
    <property type="protein sequence ID" value="AKZ53528.1"/>
    <property type="molecule type" value="Genomic_DNA"/>
</dbReference>
<feature type="region of interest" description="Disordered" evidence="1">
    <location>
        <begin position="1"/>
        <end position="26"/>
    </location>
</feature>
<evidence type="ECO:0000313" key="3">
    <source>
        <dbReference type="Proteomes" id="UP000061018"/>
    </source>
</evidence>
<sequence>MSTEDARHDGRRPARGRRNAAREDSFSATVTKRCHTVLGSWQCSGHRWTVPEKGPEHVRTRHKSRAGERPGCPLDPP</sequence>
<name>A0A0K2AKK5_STRA7</name>
<protein>
    <submittedName>
        <fullName evidence="2">Uncharacterized protein</fullName>
    </submittedName>
</protein>
<feature type="compositionally biased region" description="Basic and acidic residues" evidence="1">
    <location>
        <begin position="1"/>
        <end position="12"/>
    </location>
</feature>
<accession>A0A0K2AKK5</accession>
<gene>
    <name evidence="2" type="ORF">SAM23877_0479</name>
</gene>